<evidence type="ECO:0000313" key="1">
    <source>
        <dbReference type="EMBL" id="RVW72072.1"/>
    </source>
</evidence>
<reference evidence="1 2" key="1">
    <citation type="journal article" date="2018" name="PLoS Genet.">
        <title>Population sequencing reveals clonal diversity and ancestral inbreeding in the grapevine cultivar Chardonnay.</title>
        <authorList>
            <person name="Roach M.J."/>
            <person name="Johnson D.L."/>
            <person name="Bohlmann J."/>
            <person name="van Vuuren H.J."/>
            <person name="Jones S.J."/>
            <person name="Pretorius I.S."/>
            <person name="Schmidt S.A."/>
            <person name="Borneman A.R."/>
        </authorList>
    </citation>
    <scope>NUCLEOTIDE SEQUENCE [LARGE SCALE GENOMIC DNA]</scope>
    <source>
        <strain evidence="2">cv. Chardonnay</strain>
        <tissue evidence="1">Leaf</tissue>
    </source>
</reference>
<gene>
    <name evidence="1" type="primary">STR8_3</name>
    <name evidence="1" type="ORF">CK203_054769</name>
</gene>
<evidence type="ECO:0000313" key="2">
    <source>
        <dbReference type="Proteomes" id="UP000288805"/>
    </source>
</evidence>
<dbReference type="EMBL" id="QGNW01000423">
    <property type="protein sequence ID" value="RVW72072.1"/>
    <property type="molecule type" value="Genomic_DNA"/>
</dbReference>
<comment type="caution">
    <text evidence="1">The sequence shown here is derived from an EMBL/GenBank/DDBJ whole genome shotgun (WGS) entry which is preliminary data.</text>
</comment>
<accession>A0A438GIR9</accession>
<sequence>MLYSGPSKDALAYVEWLREDHRFSDILLEGGISHLPLLDPLMRATALAPSEWRKRLEAVNKIDDASNENSNASCILLDVRNGIPLPYLLGMLAWFYLLIGISGQCPMSLSGHPTPTHHASLTNLLIKKREIALTPLEK</sequence>
<dbReference type="Proteomes" id="UP000288805">
    <property type="component" value="Unassembled WGS sequence"/>
</dbReference>
<dbReference type="AlphaFoldDB" id="A0A438GIR9"/>
<organism evidence="1 2">
    <name type="scientific">Vitis vinifera</name>
    <name type="common">Grape</name>
    <dbReference type="NCBI Taxonomy" id="29760"/>
    <lineage>
        <taxon>Eukaryota</taxon>
        <taxon>Viridiplantae</taxon>
        <taxon>Streptophyta</taxon>
        <taxon>Embryophyta</taxon>
        <taxon>Tracheophyta</taxon>
        <taxon>Spermatophyta</taxon>
        <taxon>Magnoliopsida</taxon>
        <taxon>eudicotyledons</taxon>
        <taxon>Gunneridae</taxon>
        <taxon>Pentapetalae</taxon>
        <taxon>rosids</taxon>
        <taxon>Vitales</taxon>
        <taxon>Vitaceae</taxon>
        <taxon>Viteae</taxon>
        <taxon>Vitis</taxon>
    </lineage>
</organism>
<protein>
    <submittedName>
        <fullName evidence="1">Rhodanese-like domain-containing protein 8, chloroplastic</fullName>
    </submittedName>
</protein>
<name>A0A438GIR9_VITVI</name>
<proteinExistence type="predicted"/>